<gene>
    <name evidence="2" type="ORF">NCTC11088_00337</name>
</gene>
<evidence type="ECO:0000313" key="3">
    <source>
        <dbReference type="Proteomes" id="UP000254777"/>
    </source>
</evidence>
<dbReference type="InterPro" id="IPR012454">
    <property type="entry name" value="DUF1659"/>
</dbReference>
<dbReference type="AlphaFoldDB" id="A0A379D9K0"/>
<dbReference type="RefSeq" id="WP_004822137.1">
    <property type="nucleotide sequence ID" value="NZ_UGTH01000001.1"/>
</dbReference>
<dbReference type="Proteomes" id="UP000254777">
    <property type="component" value="Unassembled WGS sequence"/>
</dbReference>
<dbReference type="EMBL" id="UGTH01000001">
    <property type="protein sequence ID" value="SUB74587.1"/>
    <property type="molecule type" value="Genomic_DNA"/>
</dbReference>
<protein>
    <recommendedName>
        <fullName evidence="1">DUF1659 domain-containing protein</fullName>
    </recommendedName>
</protein>
<dbReference type="Pfam" id="PF07872">
    <property type="entry name" value="DUF1659"/>
    <property type="match status" value="1"/>
</dbReference>
<evidence type="ECO:0000313" key="2">
    <source>
        <dbReference type="EMBL" id="SUB74587.1"/>
    </source>
</evidence>
<sequence length="72" mass="8028">MAKETVKSAKLKLEFKATLGEDGKEKIKSKILPRLNKDAEIDAVKNVATKLGNLLKTPVEKIYKITESEITE</sequence>
<proteinExistence type="predicted"/>
<feature type="domain" description="DUF1659" evidence="1">
    <location>
        <begin position="3"/>
        <end position="72"/>
    </location>
</feature>
<accession>A0A379D9K0</accession>
<name>A0A379D9K0_9FIRM</name>
<organism evidence="2 3">
    <name type="scientific">Peptoniphilus indolicus</name>
    <dbReference type="NCBI Taxonomy" id="33030"/>
    <lineage>
        <taxon>Bacteria</taxon>
        <taxon>Bacillati</taxon>
        <taxon>Bacillota</taxon>
        <taxon>Tissierellia</taxon>
        <taxon>Tissierellales</taxon>
        <taxon>Peptoniphilaceae</taxon>
        <taxon>Peptoniphilus</taxon>
    </lineage>
</organism>
<reference evidence="2 3" key="1">
    <citation type="submission" date="2018-06" db="EMBL/GenBank/DDBJ databases">
        <authorList>
            <consortium name="Pathogen Informatics"/>
            <person name="Doyle S."/>
        </authorList>
    </citation>
    <scope>NUCLEOTIDE SEQUENCE [LARGE SCALE GENOMIC DNA]</scope>
    <source>
        <strain evidence="2 3">NCTC11088</strain>
    </source>
</reference>
<evidence type="ECO:0000259" key="1">
    <source>
        <dbReference type="Pfam" id="PF07872"/>
    </source>
</evidence>